<dbReference type="Pfam" id="PF04023">
    <property type="entry name" value="FeoA"/>
    <property type="match status" value="1"/>
</dbReference>
<evidence type="ECO:0000313" key="4">
    <source>
        <dbReference type="Proteomes" id="UP001203004"/>
    </source>
</evidence>
<dbReference type="EMBL" id="JAMAST010000029">
    <property type="protein sequence ID" value="MCL1632960.1"/>
    <property type="molecule type" value="Genomic_DNA"/>
</dbReference>
<dbReference type="SUPFAM" id="SSF50037">
    <property type="entry name" value="C-terminal domain of transcriptional repressors"/>
    <property type="match status" value="1"/>
</dbReference>
<gene>
    <name evidence="3" type="ORF">M3N64_13625</name>
</gene>
<proteinExistence type="predicted"/>
<reference evidence="3 4" key="1">
    <citation type="submission" date="2022-05" db="EMBL/GenBank/DDBJ databases">
        <title>Sporolactobacillus sp nov CPB3-1, isolated from tree bark (Mangifera indica L.).</title>
        <authorList>
            <person name="Phuengjayaem S."/>
            <person name="Tanasupawat S."/>
        </authorList>
    </citation>
    <scope>NUCLEOTIDE SEQUENCE [LARGE SCALE GENOMIC DNA]</scope>
    <source>
        <strain evidence="3 4">CPB3-1</strain>
    </source>
</reference>
<dbReference type="InterPro" id="IPR053184">
    <property type="entry name" value="FeoA-like"/>
</dbReference>
<comment type="caution">
    <text evidence="3">The sequence shown here is derived from an EMBL/GenBank/DDBJ whole genome shotgun (WGS) entry which is preliminary data.</text>
</comment>
<evidence type="ECO:0000256" key="1">
    <source>
        <dbReference type="ARBA" id="ARBA00023004"/>
    </source>
</evidence>
<dbReference type="RefSeq" id="WP_249104056.1">
    <property type="nucleotide sequence ID" value="NZ_JAMAST010000029.1"/>
</dbReference>
<dbReference type="Proteomes" id="UP001203004">
    <property type="component" value="Unassembled WGS sequence"/>
</dbReference>
<sequence length="96" mass="10508">MENKMSIAETAFNCRPQVVKKNCQHAVPLSLIRRGEKVHVACVCGKDETRRLLGNLGFVENAEVSVIAEADGNVIVKLKGTRIAISKAMARRVFTA</sequence>
<dbReference type="SMART" id="SM00899">
    <property type="entry name" value="FeoA"/>
    <property type="match status" value="1"/>
</dbReference>
<feature type="domain" description="Ferrous iron transporter FeoA-like" evidence="2">
    <location>
        <begin position="27"/>
        <end position="96"/>
    </location>
</feature>
<evidence type="ECO:0000313" key="3">
    <source>
        <dbReference type="EMBL" id="MCL1632960.1"/>
    </source>
</evidence>
<keyword evidence="4" id="KW-1185">Reference proteome</keyword>
<dbReference type="PANTHER" id="PTHR43151:SF1">
    <property type="entry name" value="SSR2333 PROTEIN"/>
    <property type="match status" value="1"/>
</dbReference>
<dbReference type="InterPro" id="IPR038157">
    <property type="entry name" value="FeoA_core_dom"/>
</dbReference>
<dbReference type="PANTHER" id="PTHR43151">
    <property type="entry name" value="FEOA FAMILY PROTEIN"/>
    <property type="match status" value="1"/>
</dbReference>
<protein>
    <submittedName>
        <fullName evidence="3">Ferrous iron transport protein A</fullName>
    </submittedName>
</protein>
<dbReference type="InterPro" id="IPR008988">
    <property type="entry name" value="Transcriptional_repressor_C"/>
</dbReference>
<evidence type="ECO:0000259" key="2">
    <source>
        <dbReference type="SMART" id="SM00899"/>
    </source>
</evidence>
<name>A0ABT0MDK8_9BACL</name>
<keyword evidence="1" id="KW-0408">Iron</keyword>
<accession>A0ABT0MDK8</accession>
<organism evidence="3 4">
    <name type="scientific">Sporolactobacillus mangiferae</name>
    <dbReference type="NCBI Taxonomy" id="2940498"/>
    <lineage>
        <taxon>Bacteria</taxon>
        <taxon>Bacillati</taxon>
        <taxon>Bacillota</taxon>
        <taxon>Bacilli</taxon>
        <taxon>Bacillales</taxon>
        <taxon>Sporolactobacillaceae</taxon>
        <taxon>Sporolactobacillus</taxon>
    </lineage>
</organism>
<dbReference type="InterPro" id="IPR007167">
    <property type="entry name" value="Fe-transptr_FeoA-like"/>
</dbReference>
<dbReference type="Gene3D" id="2.30.30.90">
    <property type="match status" value="1"/>
</dbReference>